<accession>A0A8U0HRC8</accession>
<evidence type="ECO:0000313" key="2">
    <source>
        <dbReference type="EMBL" id="UPV73429.1"/>
    </source>
</evidence>
<feature type="transmembrane region" description="Helical" evidence="1">
    <location>
        <begin position="32"/>
        <end position="51"/>
    </location>
</feature>
<proteinExistence type="predicted"/>
<name>A0A8U0HRC8_9EURY</name>
<evidence type="ECO:0000256" key="1">
    <source>
        <dbReference type="SAM" id="Phobius"/>
    </source>
</evidence>
<sequence length="77" mass="7754">MTGYYDLILGLIPLSLIGVTAALSVVGFSITAAVPLAASIPVALIGHALFVNSPVDDTQSATESVESSSSSSFEPAD</sequence>
<dbReference type="RefSeq" id="WP_248649485.1">
    <property type="nucleotide sequence ID" value="NZ_CP096659.1"/>
</dbReference>
<dbReference type="InterPro" id="IPR058328">
    <property type="entry name" value="DUF8015"/>
</dbReference>
<gene>
    <name evidence="2" type="ORF">M0R89_12855</name>
</gene>
<evidence type="ECO:0000313" key="3">
    <source>
        <dbReference type="Proteomes" id="UP000830729"/>
    </source>
</evidence>
<keyword evidence="1" id="KW-1133">Transmembrane helix</keyword>
<dbReference type="KEGG" id="halx:M0R89_12855"/>
<keyword evidence="3" id="KW-1185">Reference proteome</keyword>
<feature type="transmembrane region" description="Helical" evidence="1">
    <location>
        <begin position="7"/>
        <end position="26"/>
    </location>
</feature>
<reference evidence="2 3" key="1">
    <citation type="submission" date="2022-04" db="EMBL/GenBank/DDBJ databases">
        <title>Diverse halophilic archaea isolated from saline environments.</title>
        <authorList>
            <person name="Cui H.-L."/>
        </authorList>
    </citation>
    <scope>NUCLEOTIDE SEQUENCE [LARGE SCALE GENOMIC DNA]</scope>
    <source>
        <strain evidence="2 3">XZYJT49</strain>
    </source>
</reference>
<protein>
    <submittedName>
        <fullName evidence="2">Uncharacterized protein</fullName>
    </submittedName>
</protein>
<keyword evidence="1" id="KW-0472">Membrane</keyword>
<organism evidence="2 3">
    <name type="scientific">Halorussus limi</name>
    <dbReference type="NCBI Taxonomy" id="2938695"/>
    <lineage>
        <taxon>Archaea</taxon>
        <taxon>Methanobacteriati</taxon>
        <taxon>Methanobacteriota</taxon>
        <taxon>Stenosarchaea group</taxon>
        <taxon>Halobacteria</taxon>
        <taxon>Halobacteriales</taxon>
        <taxon>Haladaptataceae</taxon>
        <taxon>Halorussus</taxon>
    </lineage>
</organism>
<dbReference type="Proteomes" id="UP000830729">
    <property type="component" value="Chromosome"/>
</dbReference>
<dbReference type="GeneID" id="72186104"/>
<dbReference type="AlphaFoldDB" id="A0A8U0HRC8"/>
<dbReference type="EMBL" id="CP096659">
    <property type="protein sequence ID" value="UPV73429.1"/>
    <property type="molecule type" value="Genomic_DNA"/>
</dbReference>
<dbReference type="Pfam" id="PF26047">
    <property type="entry name" value="DUF8015"/>
    <property type="match status" value="1"/>
</dbReference>
<keyword evidence="1" id="KW-0812">Transmembrane</keyword>